<keyword evidence="2" id="KW-0378">Hydrolase</keyword>
<evidence type="ECO:0000313" key="10">
    <source>
        <dbReference type="EMBL" id="AQQ75460.1"/>
    </source>
</evidence>
<evidence type="ECO:0000256" key="7">
    <source>
        <dbReference type="ARBA" id="ARBA00034808"/>
    </source>
</evidence>
<evidence type="ECO:0000256" key="8">
    <source>
        <dbReference type="ARBA" id="ARBA00048988"/>
    </source>
</evidence>
<sequence length="509" mass="59797">MRVLDRRISVFKPKKGKPYRYYYVRTELGPGEVKEYVVDDQTSVFTRDELFSVFLENPYVILPMRDHVKVIVPKWIPITVGWLEFETESYKVFRVDQYAVWAGLVPDELRDELGIKPRFETLRMIDSWLVGSEEELAKAWKKYREDLLRREKGKGIRIKPGRHFSLATKLIKDGIIPWQPKPVKPRWIWKSNIVLRPYQEEAFKFWLDHGFMVLVWPMGGGKTILAIKAIEAVSGHTLIVVPNVTMVGKWLSDLRSSFVGPRPRVGVWYSEKKMYGKYDIMITTYESSSRFRREEFDLMIIDEAHHLPATSYSRLALFNTKWRLCLTGSPFREDGKTELIYALGGLPYGQDWDRLIREGWIQKPPVYVHITPSKLIVLRELLSRAKGRTLVFCDSIDMGKEASRITGLPFVYGAHSLKKRMEILNKHEKIIASRIFDEGIDVPDLQMIIEIDFLFGSRRQQLQRVGRLMHSIYDGVEYHLLMSPEEFERYRKRLYGLFAYRFNVKLVKE</sequence>
<reference evidence="10" key="1">
    <citation type="journal article" date="2017" name="MBio">
        <title>Viruses in the Oceanic Basement.</title>
        <authorList>
            <person name="Nigro O.D."/>
            <person name="Jungbluth S.P."/>
            <person name="Steward G.F."/>
            <person name="Rappe M.S."/>
        </authorList>
    </citation>
    <scope>NUCLEOTIDE SEQUENCE</scope>
    <source>
        <strain evidence="10">JdFRA1000001</strain>
    </source>
</reference>
<keyword evidence="1" id="KW-0547">Nucleotide-binding</keyword>
<evidence type="ECO:0000256" key="5">
    <source>
        <dbReference type="ARBA" id="ARBA00023235"/>
    </source>
</evidence>
<evidence type="ECO:0000256" key="6">
    <source>
        <dbReference type="ARBA" id="ARBA00034617"/>
    </source>
</evidence>
<keyword evidence="5" id="KW-0413">Isomerase</keyword>
<protein>
    <recommendedName>
        <fullName evidence="7">DNA 3'-5' helicase</fullName>
        <ecNumber evidence="7">5.6.2.4</ecNumber>
    </recommendedName>
</protein>
<dbReference type="Pfam" id="PF04851">
    <property type="entry name" value="ResIII"/>
    <property type="match status" value="1"/>
</dbReference>
<evidence type="ECO:0000256" key="2">
    <source>
        <dbReference type="ARBA" id="ARBA00022801"/>
    </source>
</evidence>
<dbReference type="Pfam" id="PF16203">
    <property type="entry name" value="ERCC3_RAD25_C"/>
    <property type="match status" value="1"/>
</dbReference>
<evidence type="ECO:0000256" key="3">
    <source>
        <dbReference type="ARBA" id="ARBA00022806"/>
    </source>
</evidence>
<dbReference type="InterPro" id="IPR014001">
    <property type="entry name" value="Helicase_ATP-bd"/>
</dbReference>
<dbReference type="Gene3D" id="3.40.50.300">
    <property type="entry name" value="P-loop containing nucleotide triphosphate hydrolases"/>
    <property type="match status" value="2"/>
</dbReference>
<dbReference type="InterPro" id="IPR006935">
    <property type="entry name" value="Helicase/UvrB_N"/>
</dbReference>
<keyword evidence="4" id="KW-0067">ATP-binding</keyword>
<comment type="catalytic activity">
    <reaction evidence="8">
        <text>ATP + H2O = ADP + phosphate + H(+)</text>
        <dbReference type="Rhea" id="RHEA:13065"/>
        <dbReference type="ChEBI" id="CHEBI:15377"/>
        <dbReference type="ChEBI" id="CHEBI:15378"/>
        <dbReference type="ChEBI" id="CHEBI:30616"/>
        <dbReference type="ChEBI" id="CHEBI:43474"/>
        <dbReference type="ChEBI" id="CHEBI:456216"/>
        <dbReference type="EC" id="5.6.2.4"/>
    </reaction>
</comment>
<feature type="domain" description="Helicase ATP-binding" evidence="9">
    <location>
        <begin position="203"/>
        <end position="348"/>
    </location>
</feature>
<keyword evidence="3 10" id="KW-0347">Helicase</keyword>
<dbReference type="PROSITE" id="PS51192">
    <property type="entry name" value="HELICASE_ATP_BIND_1"/>
    <property type="match status" value="1"/>
</dbReference>
<proteinExistence type="predicted"/>
<dbReference type="SMART" id="SM00487">
    <property type="entry name" value="DEXDc"/>
    <property type="match status" value="1"/>
</dbReference>
<evidence type="ECO:0000259" key="9">
    <source>
        <dbReference type="PROSITE" id="PS51192"/>
    </source>
</evidence>
<dbReference type="EMBL" id="KY229234">
    <property type="protein sequence ID" value="AQQ75460.1"/>
    <property type="molecule type" value="Genomic_DNA"/>
</dbReference>
<organism evidence="10">
    <name type="scientific">uncultured archaeal virus</name>
    <dbReference type="NCBI Taxonomy" id="1960247"/>
    <lineage>
        <taxon>Viruses</taxon>
        <taxon>environmental samples</taxon>
    </lineage>
</organism>
<dbReference type="PANTHER" id="PTHR11274:SF0">
    <property type="entry name" value="GENERAL TRANSCRIPTION AND DNA REPAIR FACTOR IIH HELICASE SUBUNIT XPB"/>
    <property type="match status" value="1"/>
</dbReference>
<dbReference type="PANTHER" id="PTHR11274">
    <property type="entry name" value="RAD25/XP-B DNA REPAIR HELICASE"/>
    <property type="match status" value="1"/>
</dbReference>
<comment type="catalytic activity">
    <reaction evidence="6">
        <text>Couples ATP hydrolysis with the unwinding of duplex DNA by translocating in the 3'-5' direction.</text>
        <dbReference type="EC" id="5.6.2.4"/>
    </reaction>
</comment>
<dbReference type="EC" id="5.6.2.4" evidence="7"/>
<dbReference type="InterPro" id="IPR032438">
    <property type="entry name" value="ERCC3_RAD25_C"/>
</dbReference>
<dbReference type="SUPFAM" id="SSF52540">
    <property type="entry name" value="P-loop containing nucleoside triphosphate hydrolases"/>
    <property type="match status" value="2"/>
</dbReference>
<name>A0A1S5Y315_9VIRU</name>
<dbReference type="GO" id="GO:0005524">
    <property type="term" value="F:ATP binding"/>
    <property type="evidence" value="ECO:0007669"/>
    <property type="project" value="UniProtKB-KW"/>
</dbReference>
<dbReference type="InterPro" id="IPR027417">
    <property type="entry name" value="P-loop_NTPase"/>
</dbReference>
<gene>
    <name evidence="10" type="ORF">JdFRA1000001_27c</name>
</gene>
<dbReference type="InterPro" id="IPR050615">
    <property type="entry name" value="ATP-dep_DNA_Helicase"/>
</dbReference>
<evidence type="ECO:0000256" key="1">
    <source>
        <dbReference type="ARBA" id="ARBA00022741"/>
    </source>
</evidence>
<accession>A0A1S5Y315</accession>
<dbReference type="GO" id="GO:0003677">
    <property type="term" value="F:DNA binding"/>
    <property type="evidence" value="ECO:0007669"/>
    <property type="project" value="InterPro"/>
</dbReference>
<dbReference type="GO" id="GO:0043138">
    <property type="term" value="F:3'-5' DNA helicase activity"/>
    <property type="evidence" value="ECO:0007669"/>
    <property type="project" value="UniProtKB-EC"/>
</dbReference>
<evidence type="ECO:0000256" key="4">
    <source>
        <dbReference type="ARBA" id="ARBA00022840"/>
    </source>
</evidence>
<dbReference type="GO" id="GO:0016787">
    <property type="term" value="F:hydrolase activity"/>
    <property type="evidence" value="ECO:0007669"/>
    <property type="project" value="UniProtKB-KW"/>
</dbReference>